<dbReference type="InterPro" id="IPR029058">
    <property type="entry name" value="AB_hydrolase_fold"/>
</dbReference>
<feature type="chain" id="PRO_5039636656" evidence="1">
    <location>
        <begin position="21"/>
        <end position="430"/>
    </location>
</feature>
<evidence type="ECO:0000259" key="2">
    <source>
        <dbReference type="Pfam" id="PF02129"/>
    </source>
</evidence>
<keyword evidence="1" id="KW-0732">Signal</keyword>
<evidence type="ECO:0000313" key="3">
    <source>
        <dbReference type="EMBL" id="MBE6270153.1"/>
    </source>
</evidence>
<dbReference type="PANTHER" id="PTHR43265:SF1">
    <property type="entry name" value="ESTERASE ESTD"/>
    <property type="match status" value="1"/>
</dbReference>
<dbReference type="PANTHER" id="PTHR43265">
    <property type="entry name" value="ESTERASE ESTD"/>
    <property type="match status" value="1"/>
</dbReference>
<accession>A0A9D5S6U6</accession>
<protein>
    <submittedName>
        <fullName evidence="3">Alpha/beta hydrolase</fullName>
    </submittedName>
</protein>
<proteinExistence type="predicted"/>
<dbReference type="GO" id="GO:0052689">
    <property type="term" value="F:carboxylic ester hydrolase activity"/>
    <property type="evidence" value="ECO:0007669"/>
    <property type="project" value="TreeGrafter"/>
</dbReference>
<sequence length="430" mass="47218">MMKKLILFSLICLASIAARAQESGIKGTWTGKLNVFGNELTLVFHLDSVDCKLDSPDQGIKGVPAKLERTDIGIKVAIPSINAIYEGVNMGDSVMGTFKQHGQPFSLTLKPGLVKRNRPQTPTPPYPYQMQEVSFNNGDAVLKGTLVTPENASSQTPVLLMVTGSGLQNRDEEIFEHKPFAVIADALARQGIATLRYDDRGFGESKGDLVNVTTEDFKNDALAGVELLRKQFKHVGILGHSEGGTIGLMLAAEGKVDFVISLAGMVVSGEKTLMEQNRWTLQQSLYPQDVIDRYCTALESLFDELKAGRNPEQTSHGLPTELEKNLQLAQAQSSTPYMRHFLALNLSDRLGKITCPVLALNGTKDRQVNGEENLNALRNGLAGQKEIRVIEGVNHLFQHCNTGNPSEYKDIEETFAPNALEIIVAWMKKR</sequence>
<dbReference type="EMBL" id="SUYC01000003">
    <property type="protein sequence ID" value="MBE6270153.1"/>
    <property type="molecule type" value="Genomic_DNA"/>
</dbReference>
<dbReference type="Proteomes" id="UP000806522">
    <property type="component" value="Unassembled WGS sequence"/>
</dbReference>
<dbReference type="Pfam" id="PF02129">
    <property type="entry name" value="Peptidase_S15"/>
    <property type="match status" value="1"/>
</dbReference>
<comment type="caution">
    <text evidence="3">The sequence shown here is derived from an EMBL/GenBank/DDBJ whole genome shotgun (WGS) entry which is preliminary data.</text>
</comment>
<dbReference type="InterPro" id="IPR000383">
    <property type="entry name" value="Xaa-Pro-like_dom"/>
</dbReference>
<feature type="domain" description="Xaa-Pro dipeptidyl-peptidase-like" evidence="2">
    <location>
        <begin position="141"/>
        <end position="377"/>
    </location>
</feature>
<name>A0A9D5S6U6_XYLRU</name>
<reference evidence="3" key="1">
    <citation type="submission" date="2019-04" db="EMBL/GenBank/DDBJ databases">
        <title>Evolution of Biomass-Degrading Anaerobic Consortia Revealed by Metagenomics.</title>
        <authorList>
            <person name="Peng X."/>
        </authorList>
    </citation>
    <scope>NUCLEOTIDE SEQUENCE</scope>
    <source>
        <strain evidence="3">SIG140</strain>
    </source>
</reference>
<evidence type="ECO:0000313" key="4">
    <source>
        <dbReference type="Proteomes" id="UP000806522"/>
    </source>
</evidence>
<feature type="signal peptide" evidence="1">
    <location>
        <begin position="1"/>
        <end position="20"/>
    </location>
</feature>
<keyword evidence="3" id="KW-0378">Hydrolase</keyword>
<dbReference type="Gene3D" id="3.40.50.1820">
    <property type="entry name" value="alpha/beta hydrolase"/>
    <property type="match status" value="1"/>
</dbReference>
<dbReference type="SUPFAM" id="SSF53474">
    <property type="entry name" value="alpha/beta-Hydrolases"/>
    <property type="match status" value="1"/>
</dbReference>
<gene>
    <name evidence="3" type="ORF">E7101_04305</name>
</gene>
<dbReference type="InterPro" id="IPR053145">
    <property type="entry name" value="AB_hydrolase_Est10"/>
</dbReference>
<organism evidence="3 4">
    <name type="scientific">Xylanibacter ruminicola</name>
    <name type="common">Prevotella ruminicola</name>
    <dbReference type="NCBI Taxonomy" id="839"/>
    <lineage>
        <taxon>Bacteria</taxon>
        <taxon>Pseudomonadati</taxon>
        <taxon>Bacteroidota</taxon>
        <taxon>Bacteroidia</taxon>
        <taxon>Bacteroidales</taxon>
        <taxon>Prevotellaceae</taxon>
        <taxon>Xylanibacter</taxon>
    </lineage>
</organism>
<dbReference type="AlphaFoldDB" id="A0A9D5S6U6"/>
<evidence type="ECO:0000256" key="1">
    <source>
        <dbReference type="SAM" id="SignalP"/>
    </source>
</evidence>